<feature type="domain" description="Methyltransferase small" evidence="6">
    <location>
        <begin position="168"/>
        <end position="334"/>
    </location>
</feature>
<dbReference type="RefSeq" id="WP_110574108.1">
    <property type="nucleotide sequence ID" value="NZ_PIPV01000004.1"/>
</dbReference>
<dbReference type="SUPFAM" id="SSF53335">
    <property type="entry name" value="S-adenosyl-L-methionine-dependent methyltransferases"/>
    <property type="match status" value="1"/>
</dbReference>
<dbReference type="PRINTS" id="PR00507">
    <property type="entry name" value="N12N6MTFRASE"/>
</dbReference>
<gene>
    <name evidence="8" type="ORF">CWE25_06700</name>
</gene>
<comment type="caution">
    <text evidence="8">The sequence shown here is derived from an EMBL/GenBank/DDBJ whole genome shotgun (WGS) entry which is preliminary data.</text>
</comment>
<dbReference type="PROSITE" id="PS00092">
    <property type="entry name" value="N6_MTASE"/>
    <property type="match status" value="1"/>
</dbReference>
<dbReference type="Pfam" id="PF05175">
    <property type="entry name" value="MTS"/>
    <property type="match status" value="1"/>
</dbReference>
<dbReference type="AlphaFoldDB" id="A0A432Y296"/>
<dbReference type="InterPro" id="IPR046977">
    <property type="entry name" value="RsmC/RlmG"/>
</dbReference>
<proteinExistence type="predicted"/>
<reference evidence="9" key="1">
    <citation type="journal article" date="2018" name="Front. Microbiol.">
        <title>Genome-Based Analysis Reveals the Taxonomy and Diversity of the Family Idiomarinaceae.</title>
        <authorList>
            <person name="Liu Y."/>
            <person name="Lai Q."/>
            <person name="Shao Z."/>
        </authorList>
    </citation>
    <scope>NUCLEOTIDE SEQUENCE [LARGE SCALE GENOMIC DNA]</scope>
    <source>
        <strain evidence="9">F23</strain>
    </source>
</reference>
<evidence type="ECO:0000256" key="1">
    <source>
        <dbReference type="ARBA" id="ARBA00022490"/>
    </source>
</evidence>
<dbReference type="InterPro" id="IPR029063">
    <property type="entry name" value="SAM-dependent_MTases_sf"/>
</dbReference>
<keyword evidence="3 8" id="KW-0489">Methyltransferase</keyword>
<keyword evidence="4 8" id="KW-0808">Transferase</keyword>
<organism evidence="8 9">
    <name type="scientific">Idiomarina fontislapidosi</name>
    <dbReference type="NCBI Taxonomy" id="263723"/>
    <lineage>
        <taxon>Bacteria</taxon>
        <taxon>Pseudomonadati</taxon>
        <taxon>Pseudomonadota</taxon>
        <taxon>Gammaproteobacteria</taxon>
        <taxon>Alteromonadales</taxon>
        <taxon>Idiomarinaceae</taxon>
        <taxon>Idiomarina</taxon>
    </lineage>
</organism>
<dbReference type="InterPro" id="IPR007848">
    <property type="entry name" value="Small_mtfrase_dom"/>
</dbReference>
<dbReference type="OrthoDB" id="9816072at2"/>
<dbReference type="PANTHER" id="PTHR47816">
    <property type="entry name" value="RIBOSOMAL RNA SMALL SUBUNIT METHYLTRANSFERASE C"/>
    <property type="match status" value="1"/>
</dbReference>
<dbReference type="GO" id="GO:0008990">
    <property type="term" value="F:rRNA (guanine-N2-)-methyltransferase activity"/>
    <property type="evidence" value="ECO:0007669"/>
    <property type="project" value="InterPro"/>
</dbReference>
<dbReference type="PANTHER" id="PTHR47816:SF4">
    <property type="entry name" value="RIBOSOMAL RNA SMALL SUBUNIT METHYLTRANSFERASE C"/>
    <property type="match status" value="1"/>
</dbReference>
<sequence>MAVQSTSDAVASLLNRHSHASWLSSPIEKRLVVHPDGHQLAPLFNHAWCLHVGHAQHYKYSYTEAQAPSLNHFELILLVVAKEQALNQWLLQQLALQAPTARILIVGEKRGGVTSLVKKLPKGYAKATKLASGNHCQLFETHVLAQPSSADLTDDLPAFSVEWRGISATFTTLPGVFSQGRLDAGTELLLDHLPENMQGKVMDFACGSGVIGAMVARKFKIELVASDVSPMAIESTRCNWQSIGVEGDLLLADGLPSLSASGFQFILSNPPFHTGLRTDYDIGEQFIHHAYQQLSLGGELIIVANRFLPWPEHIQKVFGHCQTIADDGKFKVLRSKRLS</sequence>
<feature type="domain" description="Methyltransferase small N-terminal" evidence="7">
    <location>
        <begin position="46"/>
        <end position="154"/>
    </location>
</feature>
<evidence type="ECO:0000256" key="4">
    <source>
        <dbReference type="ARBA" id="ARBA00022679"/>
    </source>
</evidence>
<evidence type="ECO:0000256" key="3">
    <source>
        <dbReference type="ARBA" id="ARBA00022603"/>
    </source>
</evidence>
<evidence type="ECO:0000313" key="8">
    <source>
        <dbReference type="EMBL" id="RUO55065.1"/>
    </source>
</evidence>
<evidence type="ECO:0000259" key="7">
    <source>
        <dbReference type="Pfam" id="PF08468"/>
    </source>
</evidence>
<dbReference type="InterPro" id="IPR013675">
    <property type="entry name" value="Mtase_sm_N"/>
</dbReference>
<dbReference type="Gene3D" id="3.40.50.150">
    <property type="entry name" value="Vaccinia Virus protein VP39"/>
    <property type="match status" value="2"/>
</dbReference>
<accession>A0A432Y296</accession>
<keyword evidence="2" id="KW-0698">rRNA processing</keyword>
<evidence type="ECO:0000313" key="9">
    <source>
        <dbReference type="Proteomes" id="UP000287330"/>
    </source>
</evidence>
<protein>
    <submittedName>
        <fullName evidence="8">Class I SAM-dependent methyltransferase</fullName>
    </submittedName>
</protein>
<name>A0A432Y296_9GAMM</name>
<dbReference type="InterPro" id="IPR002052">
    <property type="entry name" value="DNA_methylase_N6_adenine_CS"/>
</dbReference>
<keyword evidence="5" id="KW-0949">S-adenosyl-L-methionine</keyword>
<evidence type="ECO:0000256" key="2">
    <source>
        <dbReference type="ARBA" id="ARBA00022552"/>
    </source>
</evidence>
<dbReference type="Pfam" id="PF08468">
    <property type="entry name" value="MTS_N"/>
    <property type="match status" value="1"/>
</dbReference>
<keyword evidence="9" id="KW-1185">Reference proteome</keyword>
<dbReference type="CDD" id="cd02440">
    <property type="entry name" value="AdoMet_MTases"/>
    <property type="match status" value="1"/>
</dbReference>
<evidence type="ECO:0000256" key="5">
    <source>
        <dbReference type="ARBA" id="ARBA00022691"/>
    </source>
</evidence>
<dbReference type="GO" id="GO:0003676">
    <property type="term" value="F:nucleic acid binding"/>
    <property type="evidence" value="ECO:0007669"/>
    <property type="project" value="InterPro"/>
</dbReference>
<dbReference type="EMBL" id="PIPV01000004">
    <property type="protein sequence ID" value="RUO55065.1"/>
    <property type="molecule type" value="Genomic_DNA"/>
</dbReference>
<evidence type="ECO:0000259" key="6">
    <source>
        <dbReference type="Pfam" id="PF05175"/>
    </source>
</evidence>
<keyword evidence="1" id="KW-0963">Cytoplasm</keyword>
<dbReference type="Proteomes" id="UP000287330">
    <property type="component" value="Unassembled WGS sequence"/>
</dbReference>